<organism evidence="1 2">
    <name type="scientific">Hoeflea poritis</name>
    <dbReference type="NCBI Taxonomy" id="2993659"/>
    <lineage>
        <taxon>Bacteria</taxon>
        <taxon>Pseudomonadati</taxon>
        <taxon>Pseudomonadota</taxon>
        <taxon>Alphaproteobacteria</taxon>
        <taxon>Hyphomicrobiales</taxon>
        <taxon>Rhizobiaceae</taxon>
        <taxon>Hoeflea</taxon>
    </lineage>
</organism>
<keyword evidence="2" id="KW-1185">Reference proteome</keyword>
<reference evidence="1" key="1">
    <citation type="submission" date="2022-11" db="EMBL/GenBank/DDBJ databases">
        <title>Hoeflea poritis sp. nov., isolated from scleractinian coral Porites lutea.</title>
        <authorList>
            <person name="Zhang G."/>
            <person name="Wei Q."/>
            <person name="Cai L."/>
        </authorList>
    </citation>
    <scope>NUCLEOTIDE SEQUENCE</scope>
    <source>
        <strain evidence="1">E7-10</strain>
    </source>
</reference>
<protein>
    <submittedName>
        <fullName evidence="1">Uncharacterized protein</fullName>
    </submittedName>
</protein>
<comment type="caution">
    <text evidence="1">The sequence shown here is derived from an EMBL/GenBank/DDBJ whole genome shotgun (WGS) entry which is preliminary data.</text>
</comment>
<gene>
    <name evidence="1" type="ORF">OOZ53_11565</name>
</gene>
<dbReference type="Proteomes" id="UP001148313">
    <property type="component" value="Unassembled WGS sequence"/>
</dbReference>
<proteinExistence type="predicted"/>
<dbReference type="RefSeq" id="WP_271089704.1">
    <property type="nucleotide sequence ID" value="NZ_JAPJZH010000006.1"/>
</dbReference>
<accession>A0ABT4VMQ1</accession>
<sequence>MADLPILFSDAMVRALLEGRKTQTRRVITKLRRFGKVSEFGPSTTPGYTWHFRDKRAVWNDMTHFDLLGCLPYRMSDRLYVRETVAAGACAPSKPSEWAPSFWRREQGGLLNRNGLWYRADGLVPPKQITRRGPWKPNIFMPRWASRVTLIVSDVRIERIQDVGEHAAIAEGCRPFFDNDNTEMVNGIEMSPLHGPDRQFQKLWDSLNAKRGLGWDANPWVAAYTFTVHRQNIDTMKEAA</sequence>
<evidence type="ECO:0000313" key="1">
    <source>
        <dbReference type="EMBL" id="MDA4845990.1"/>
    </source>
</evidence>
<dbReference type="EMBL" id="JAPJZH010000006">
    <property type="protein sequence ID" value="MDA4845990.1"/>
    <property type="molecule type" value="Genomic_DNA"/>
</dbReference>
<evidence type="ECO:0000313" key="2">
    <source>
        <dbReference type="Proteomes" id="UP001148313"/>
    </source>
</evidence>
<name>A0ABT4VMQ1_9HYPH</name>